<dbReference type="PROSITE" id="PS00070">
    <property type="entry name" value="ALDEHYDE_DEHYDR_CYS"/>
    <property type="match status" value="1"/>
</dbReference>
<dbReference type="RefSeq" id="WP_072311954.1">
    <property type="nucleotide sequence ID" value="NZ_FPIW01000030.1"/>
</dbReference>
<dbReference type="InterPro" id="IPR016160">
    <property type="entry name" value="Ald_DH_CS_CYS"/>
</dbReference>
<dbReference type="PANTHER" id="PTHR43353:SF5">
    <property type="entry name" value="SUCCINATE-SEMIALDEHYDE DEHYDROGENASE, MITOCHONDRIAL"/>
    <property type="match status" value="1"/>
</dbReference>
<dbReference type="AlphaFoldDB" id="A0AA94L2H8"/>
<evidence type="ECO:0000256" key="3">
    <source>
        <dbReference type="PROSITE-ProRule" id="PRU10007"/>
    </source>
</evidence>
<evidence type="ECO:0000256" key="2">
    <source>
        <dbReference type="ARBA" id="ARBA00023002"/>
    </source>
</evidence>
<dbReference type="InterPro" id="IPR015590">
    <property type="entry name" value="Aldehyde_DH_dom"/>
</dbReference>
<dbReference type="FunFam" id="3.40.309.10:FF:000004">
    <property type="entry name" value="Succinate-semialdehyde dehydrogenase I"/>
    <property type="match status" value="1"/>
</dbReference>
<dbReference type="GO" id="GO:0016620">
    <property type="term" value="F:oxidoreductase activity, acting on the aldehyde or oxo group of donors, NAD or NADP as acceptor"/>
    <property type="evidence" value="ECO:0007669"/>
    <property type="project" value="InterPro"/>
</dbReference>
<evidence type="ECO:0000259" key="5">
    <source>
        <dbReference type="Pfam" id="PF00171"/>
    </source>
</evidence>
<dbReference type="PANTHER" id="PTHR43353">
    <property type="entry name" value="SUCCINATE-SEMIALDEHYDE DEHYDROGENASE, MITOCHONDRIAL"/>
    <property type="match status" value="1"/>
</dbReference>
<dbReference type="PROSITE" id="PS00687">
    <property type="entry name" value="ALDEHYDE_DEHYDR_GLU"/>
    <property type="match status" value="1"/>
</dbReference>
<dbReference type="Pfam" id="PF00171">
    <property type="entry name" value="Aldedh"/>
    <property type="match status" value="1"/>
</dbReference>
<dbReference type="Gene3D" id="3.40.309.10">
    <property type="entry name" value="Aldehyde Dehydrogenase, Chain A, domain 2"/>
    <property type="match status" value="1"/>
</dbReference>
<dbReference type="Proteomes" id="UP000182680">
    <property type="component" value="Unassembled WGS sequence"/>
</dbReference>
<feature type="active site" evidence="3">
    <location>
        <position position="257"/>
    </location>
</feature>
<accession>A0AA94L2H8</accession>
<dbReference type="SUPFAM" id="SSF53720">
    <property type="entry name" value="ALDH-like"/>
    <property type="match status" value="1"/>
</dbReference>
<dbReference type="EMBL" id="FPIW01000030">
    <property type="protein sequence ID" value="SFW53790.1"/>
    <property type="molecule type" value="Genomic_DNA"/>
</dbReference>
<proteinExistence type="inferred from homology"/>
<name>A0AA94L2H8_DESDE</name>
<evidence type="ECO:0000313" key="6">
    <source>
        <dbReference type="EMBL" id="SFW53790.1"/>
    </source>
</evidence>
<gene>
    <name evidence="6" type="ORF">SAMN02910291_01737</name>
</gene>
<dbReference type="InterPro" id="IPR050740">
    <property type="entry name" value="Aldehyde_DH_Superfamily"/>
</dbReference>
<protein>
    <submittedName>
        <fullName evidence="6">Succinate-semialdehyde dehydrogenase / glutarate-semialdehyde dehydrogenase</fullName>
    </submittedName>
</protein>
<organism evidence="6 7">
    <name type="scientific">Desulfovibrio desulfuricans</name>
    <dbReference type="NCBI Taxonomy" id="876"/>
    <lineage>
        <taxon>Bacteria</taxon>
        <taxon>Pseudomonadati</taxon>
        <taxon>Thermodesulfobacteriota</taxon>
        <taxon>Desulfovibrionia</taxon>
        <taxon>Desulfovibrionales</taxon>
        <taxon>Desulfovibrionaceae</taxon>
        <taxon>Desulfovibrio</taxon>
    </lineage>
</organism>
<dbReference type="FunFam" id="3.40.605.10:FF:000005">
    <property type="entry name" value="Succinate-semialdehyde dehydrogenase I"/>
    <property type="match status" value="1"/>
</dbReference>
<reference evidence="7" key="1">
    <citation type="submission" date="2016-11" db="EMBL/GenBank/DDBJ databases">
        <authorList>
            <person name="Jaros S."/>
            <person name="Januszkiewicz K."/>
            <person name="Wedrychowicz H."/>
        </authorList>
    </citation>
    <scope>NUCLEOTIDE SEQUENCE [LARGE SCALE GENOMIC DNA]</scope>
    <source>
        <strain evidence="7">DSM 7057</strain>
    </source>
</reference>
<comment type="caution">
    <text evidence="6">The sequence shown here is derived from an EMBL/GenBank/DDBJ whole genome shotgun (WGS) entry which is preliminary data.</text>
</comment>
<dbReference type="Gene3D" id="3.40.605.10">
    <property type="entry name" value="Aldehyde Dehydrogenase, Chain A, domain 1"/>
    <property type="match status" value="1"/>
</dbReference>
<comment type="similarity">
    <text evidence="1 4">Belongs to the aldehyde dehydrogenase family.</text>
</comment>
<dbReference type="InterPro" id="IPR029510">
    <property type="entry name" value="Ald_DH_CS_GLU"/>
</dbReference>
<dbReference type="CDD" id="cd07103">
    <property type="entry name" value="ALDH_F5_SSADH_GabD"/>
    <property type="match status" value="1"/>
</dbReference>
<evidence type="ECO:0000256" key="1">
    <source>
        <dbReference type="ARBA" id="ARBA00009986"/>
    </source>
</evidence>
<evidence type="ECO:0000256" key="4">
    <source>
        <dbReference type="RuleBase" id="RU003345"/>
    </source>
</evidence>
<sequence>MHRILQDKSLFRPHCLINGQWCDAADKSVIEVTNPANGKLLGHVPNCGEAEARHAVESAHAAFEVWQAKSPQERGAYLHAWEQAIHANLEDLARLLTLEEGKPLAEARAEILQGASYFPWYAEEARRVSGEVVPTFRHGTQALTRHAPLGVAAAITPWNFPMSMIPRKVAPALAAGCTAIVKPAGATPYSALALAELAVRVGIPAGVFNVITGNAGAIGAVITSSPLVRKLSFTGSTPVGRKLAAQCGPTLKRVSLELGGNAPFIVFDDADLDQAAAMAMGNKFRNAGQTCICANRFLVHKDVLDAFVRRLLHGIRGLHVGDGLKADTTMGPLIDAGAVAHVDALVRDAQEKGACRVTGGQPHSLGGNFYEPTLLTGLRPEMRIFREEIFGPVAAVMSFESEDEAIALANDTEYGLASYVCTRDMARVWRLWQGLHFGMVGINDAALASAETPFGGVKGSGLGREGGREGLLEYMETHYALLGGLTQA</sequence>
<keyword evidence="2 4" id="KW-0560">Oxidoreductase</keyword>
<dbReference type="InterPro" id="IPR016162">
    <property type="entry name" value="Ald_DH_N"/>
</dbReference>
<dbReference type="InterPro" id="IPR016161">
    <property type="entry name" value="Ald_DH/histidinol_DH"/>
</dbReference>
<dbReference type="InterPro" id="IPR016163">
    <property type="entry name" value="Ald_DH_C"/>
</dbReference>
<evidence type="ECO:0000313" key="7">
    <source>
        <dbReference type="Proteomes" id="UP000182680"/>
    </source>
</evidence>
<feature type="domain" description="Aldehyde dehydrogenase" evidence="5">
    <location>
        <begin position="21"/>
        <end position="478"/>
    </location>
</feature>